<name>A0A1M4XLH8_9FLAO</name>
<dbReference type="AlphaFoldDB" id="A0A1M4XLH8"/>
<feature type="transmembrane region" description="Helical" evidence="1">
    <location>
        <begin position="55"/>
        <end position="72"/>
    </location>
</feature>
<evidence type="ECO:0000256" key="1">
    <source>
        <dbReference type="SAM" id="Phobius"/>
    </source>
</evidence>
<dbReference type="RefSeq" id="WP_072884598.1">
    <property type="nucleotide sequence ID" value="NZ_FQVO01000006.1"/>
</dbReference>
<keyword evidence="3" id="KW-1185">Reference proteome</keyword>
<keyword evidence="1" id="KW-0812">Transmembrane</keyword>
<evidence type="ECO:0000313" key="2">
    <source>
        <dbReference type="EMBL" id="SHE94375.1"/>
    </source>
</evidence>
<feature type="transmembrane region" description="Helical" evidence="1">
    <location>
        <begin position="12"/>
        <end position="35"/>
    </location>
</feature>
<protein>
    <submittedName>
        <fullName evidence="2">Uncharacterized protein</fullName>
    </submittedName>
</protein>
<keyword evidence="1" id="KW-0472">Membrane</keyword>
<dbReference type="Proteomes" id="UP000184236">
    <property type="component" value="Unassembled WGS sequence"/>
</dbReference>
<accession>A0A1M4XLH8</accession>
<organism evidence="2 3">
    <name type="scientific">Chryseobacterium takakiae</name>
    <dbReference type="NCBI Taxonomy" id="1302685"/>
    <lineage>
        <taxon>Bacteria</taxon>
        <taxon>Pseudomonadati</taxon>
        <taxon>Bacteroidota</taxon>
        <taxon>Flavobacteriia</taxon>
        <taxon>Flavobacteriales</taxon>
        <taxon>Weeksellaceae</taxon>
        <taxon>Chryseobacterium group</taxon>
        <taxon>Chryseobacterium</taxon>
    </lineage>
</organism>
<dbReference type="STRING" id="1302685.SAMN05444408_106131"/>
<sequence length="134" mass="15379">MKKLNFPVITTVILNSFIVIGAGHGLGILLIYEIISPQFIFTDSNAFNWDHYDGRLIPVAFLSLLFQLLFLMSLKIKRSQLQKIVMNVFCIILIFIFFILVKDFSKSNVDRLSLISGIPFLISSLFLLFKVNFK</sequence>
<proteinExistence type="predicted"/>
<evidence type="ECO:0000313" key="3">
    <source>
        <dbReference type="Proteomes" id="UP000184236"/>
    </source>
</evidence>
<keyword evidence="1" id="KW-1133">Transmembrane helix</keyword>
<feature type="transmembrane region" description="Helical" evidence="1">
    <location>
        <begin position="84"/>
        <end position="101"/>
    </location>
</feature>
<reference evidence="3" key="1">
    <citation type="submission" date="2016-11" db="EMBL/GenBank/DDBJ databases">
        <authorList>
            <person name="Varghese N."/>
            <person name="Submissions S."/>
        </authorList>
    </citation>
    <scope>NUCLEOTIDE SEQUENCE [LARGE SCALE GENOMIC DNA]</scope>
    <source>
        <strain evidence="3">DSM 26898</strain>
    </source>
</reference>
<gene>
    <name evidence="2" type="ORF">SAMN05444408_106131</name>
</gene>
<dbReference type="EMBL" id="FQVO01000006">
    <property type="protein sequence ID" value="SHE94375.1"/>
    <property type="molecule type" value="Genomic_DNA"/>
</dbReference>
<feature type="transmembrane region" description="Helical" evidence="1">
    <location>
        <begin position="113"/>
        <end position="133"/>
    </location>
</feature>